<dbReference type="InterPro" id="IPR006151">
    <property type="entry name" value="Shikm_DH/Glu-tRNA_Rdtase"/>
</dbReference>
<comment type="caution">
    <text evidence="6">The sequence shown here is derived from an EMBL/GenBank/DDBJ whole genome shotgun (WGS) entry which is preliminary data.</text>
</comment>
<dbReference type="InterPro" id="IPR046346">
    <property type="entry name" value="Aminoacid_DH-like_N_sf"/>
</dbReference>
<dbReference type="CDD" id="cd01065">
    <property type="entry name" value="NAD_bind_Shikimate_DH"/>
    <property type="match status" value="1"/>
</dbReference>
<dbReference type="InterPro" id="IPR013708">
    <property type="entry name" value="Shikimate_DH-bd_N"/>
</dbReference>
<dbReference type="Proteomes" id="UP000076874">
    <property type="component" value="Unassembled WGS sequence"/>
</dbReference>
<comment type="similarity">
    <text evidence="2">In the N-terminal section; belongs to the shikimate kinase family.</text>
</comment>
<dbReference type="InterPro" id="IPR036291">
    <property type="entry name" value="NAD(P)-bd_dom_sf"/>
</dbReference>
<dbReference type="Pfam" id="PF01488">
    <property type="entry name" value="Shikimate_DH"/>
    <property type="match status" value="1"/>
</dbReference>
<evidence type="ECO:0000313" key="7">
    <source>
        <dbReference type="Proteomes" id="UP000076874"/>
    </source>
</evidence>
<protein>
    <submittedName>
        <fullName evidence="6">Repressor protein</fullName>
    </submittedName>
</protein>
<dbReference type="InterPro" id="IPR031322">
    <property type="entry name" value="Shikimate/glucono_kinase"/>
</dbReference>
<dbReference type="SUPFAM" id="SSF53223">
    <property type="entry name" value="Aminoacid dehydrogenase-like, N-terminal domain"/>
    <property type="match status" value="1"/>
</dbReference>
<evidence type="ECO:0000313" key="6">
    <source>
        <dbReference type="EMBL" id="OAA68429.1"/>
    </source>
</evidence>
<dbReference type="EMBL" id="AZHD01000001">
    <property type="protein sequence ID" value="OAA68429.1"/>
    <property type="molecule type" value="Genomic_DNA"/>
</dbReference>
<feature type="domain" description="Quinate/shikimate 5-dehydrogenase/glutamyl-tRNA reductase" evidence="4">
    <location>
        <begin position="668"/>
        <end position="724"/>
    </location>
</feature>
<evidence type="ECO:0000256" key="3">
    <source>
        <dbReference type="SAM" id="MobiDB-lite"/>
    </source>
</evidence>
<feature type="region of interest" description="Disordered" evidence="3">
    <location>
        <begin position="879"/>
        <end position="906"/>
    </location>
</feature>
<evidence type="ECO:0000259" key="5">
    <source>
        <dbReference type="Pfam" id="PF08501"/>
    </source>
</evidence>
<dbReference type="GO" id="GO:0009423">
    <property type="term" value="P:chorismate biosynthetic process"/>
    <property type="evidence" value="ECO:0007669"/>
    <property type="project" value="TreeGrafter"/>
</dbReference>
<reference evidence="6 7" key="1">
    <citation type="journal article" date="2016" name="Genome Biol. Evol.">
        <title>Divergent and convergent evolution of fungal pathogenicity.</title>
        <authorList>
            <person name="Shang Y."/>
            <person name="Xiao G."/>
            <person name="Zheng P."/>
            <person name="Cen K."/>
            <person name="Zhan S."/>
            <person name="Wang C."/>
        </authorList>
    </citation>
    <scope>NUCLEOTIDE SEQUENCE [LARGE SCALE GENOMIC DNA]</scope>
    <source>
        <strain evidence="6 7">RCEF 264</strain>
    </source>
</reference>
<dbReference type="InterPro" id="IPR001381">
    <property type="entry name" value="DHquinase_I"/>
</dbReference>
<dbReference type="AlphaFoldDB" id="A0A162MQA7"/>
<dbReference type="GO" id="GO:0004764">
    <property type="term" value="F:shikimate 3-dehydrogenase (NADP+) activity"/>
    <property type="evidence" value="ECO:0007669"/>
    <property type="project" value="InterPro"/>
</dbReference>
<dbReference type="Gene3D" id="3.20.20.70">
    <property type="entry name" value="Aldolase class I"/>
    <property type="match status" value="1"/>
</dbReference>
<dbReference type="InterPro" id="IPR013785">
    <property type="entry name" value="Aldolase_TIM"/>
</dbReference>
<dbReference type="PANTHER" id="PTHR21090">
    <property type="entry name" value="AROM/DEHYDROQUINATE SYNTHASE"/>
    <property type="match status" value="1"/>
</dbReference>
<dbReference type="Pfam" id="PF08501">
    <property type="entry name" value="Shikimate_dh_N"/>
    <property type="match status" value="1"/>
</dbReference>
<accession>A0A162MQA7</accession>
<dbReference type="Pfam" id="PF01202">
    <property type="entry name" value="SKI"/>
    <property type="match status" value="1"/>
</dbReference>
<evidence type="ECO:0000259" key="4">
    <source>
        <dbReference type="Pfam" id="PF01488"/>
    </source>
</evidence>
<dbReference type="STRING" id="1081102.A0A162MQA7"/>
<feature type="region of interest" description="Disordered" evidence="3">
    <location>
        <begin position="195"/>
        <end position="228"/>
    </location>
</feature>
<dbReference type="Gene3D" id="3.40.50.720">
    <property type="entry name" value="NAD(P)-binding Rossmann-like Domain"/>
    <property type="match status" value="1"/>
</dbReference>
<organism evidence="6 7">
    <name type="scientific">Niveomyces insectorum RCEF 264</name>
    <dbReference type="NCBI Taxonomy" id="1081102"/>
    <lineage>
        <taxon>Eukaryota</taxon>
        <taxon>Fungi</taxon>
        <taxon>Dikarya</taxon>
        <taxon>Ascomycota</taxon>
        <taxon>Pezizomycotina</taxon>
        <taxon>Sordariomycetes</taxon>
        <taxon>Hypocreomycetidae</taxon>
        <taxon>Hypocreales</taxon>
        <taxon>Cordycipitaceae</taxon>
        <taxon>Niveomyces</taxon>
    </lineage>
</organism>
<dbReference type="OrthoDB" id="4415835at2759"/>
<evidence type="ECO:0000256" key="1">
    <source>
        <dbReference type="ARBA" id="ARBA00006477"/>
    </source>
</evidence>
<feature type="domain" description="Shikimate dehydrogenase substrate binding N-terminal" evidence="5">
    <location>
        <begin position="524"/>
        <end position="609"/>
    </location>
</feature>
<dbReference type="GO" id="GO:0003866">
    <property type="term" value="F:3-phosphoshikimate 1-carboxyvinyltransferase activity"/>
    <property type="evidence" value="ECO:0007669"/>
    <property type="project" value="TreeGrafter"/>
</dbReference>
<name>A0A162MQA7_9HYPO</name>
<dbReference type="Gene3D" id="3.40.50.10860">
    <property type="entry name" value="Leucine Dehydrogenase, chain A, domain 1"/>
    <property type="match status" value="1"/>
</dbReference>
<feature type="region of interest" description="Disordered" evidence="3">
    <location>
        <begin position="724"/>
        <end position="757"/>
    </location>
</feature>
<keyword evidence="7" id="KW-1185">Reference proteome</keyword>
<dbReference type="SUPFAM" id="SSF51735">
    <property type="entry name" value="NAD(P)-binding Rossmann-fold domains"/>
    <property type="match status" value="1"/>
</dbReference>
<dbReference type="SUPFAM" id="SSF52540">
    <property type="entry name" value="P-loop containing nucleoside triphosphate hydrolases"/>
    <property type="match status" value="1"/>
</dbReference>
<feature type="compositionally biased region" description="Low complexity" evidence="3">
    <location>
        <begin position="204"/>
        <end position="225"/>
    </location>
</feature>
<dbReference type="Gene3D" id="3.40.50.300">
    <property type="entry name" value="P-loop containing nucleotide triphosphate hydrolases"/>
    <property type="match status" value="1"/>
</dbReference>
<dbReference type="InterPro" id="IPR027417">
    <property type="entry name" value="P-loop_NTPase"/>
</dbReference>
<proteinExistence type="inferred from homology"/>
<comment type="similarity">
    <text evidence="1">In the 2nd section; belongs to the type-I 3-dehydroquinase family.</text>
</comment>
<gene>
    <name evidence="6" type="ORF">SPI_00624</name>
</gene>
<dbReference type="PANTHER" id="PTHR21090:SF17">
    <property type="entry name" value="QUINATE REPRESSOR PROTEIN"/>
    <property type="match status" value="1"/>
</dbReference>
<evidence type="ECO:0000256" key="2">
    <source>
        <dbReference type="ARBA" id="ARBA00009349"/>
    </source>
</evidence>
<dbReference type="GO" id="GO:0003855">
    <property type="term" value="F:3-dehydroquinate dehydratase activity"/>
    <property type="evidence" value="ECO:0007669"/>
    <property type="project" value="InterPro"/>
</dbReference>
<sequence>MAALLPNPPPNTRLFHPDASIVLVGCRGAGKRSLGFIGAMHLRRRLVTEDHYFEQITGETRGQFLGRHGREAFARRSVEVFRQMLDANPRRCVIECGLGSLADDAQAALRVYGETHPVIYVHREREQVLQFLDETDGDQLLRADPSHRQCSNFEYYNLFDPYSGRAPAANDSVGSSSGNSSPWHHHHVQSTHAYSSILGGSGSGTSSTGITDPNTTAGSTNSGSTLHHPSAGASSRLFYAKEDFSRFIDLLQGQTWHRRWAESPFSLNALPPEYRAYSYALRLRLSYLVDMDLEWEDLEARGDCVELIIDHWPDNLFDVIARQVALIRRKLAVPIIYHVEETPREERSRPLAERDRMDAELLELGLRLNVEYLSLDLQRSDALVHRILAQRGRTSIVGNFWHTGLASPPWTAEVHRRNYERARALGCNVVRMARFCTSEGGADEPAKFRASLAHSVPDPRPPLVAYDYSILGLRLPGQSRILSPVKHPDAANRRDHLATVATAATLLQRQFLNGALDALQFYTIGSRIANSITPAIHIAAFAFSGMPHTFRAAECATLADLRRLFLDPGSSGNRTFGGATLAAPFKVAIRPCLARESQHAAALGAVNVLLPLRGGPVGTTAMVDHATARNKAGVCSAFYGDNTDWRSIHTCLQRALSPRNGVQPSRTTGLVIGAGGMARAAIYALLRLGCRHIFICNRTPQHAFDVAKHFNDWAAHNLGQQASAAAQASAPVNGHSSNGNGNSNAHGHNHNNSHSSGTICHVLQSTADPWPAEFQPPTMVISCVPAINADGSPAADFEMPRQWLGSPTGGVVVELAYEPLITPLVSQMQLWRDAAAPAWVVVDGLEVVSEMAIEAFELLTGRMAPQRLMKSVCRRVWSEQQQQQQHQHHGSSSSAFETAEVMTDGP</sequence>
<dbReference type="Pfam" id="PF01487">
    <property type="entry name" value="DHquinase_I"/>
    <property type="match status" value="1"/>
</dbReference>
<dbReference type="CDD" id="cd00502">
    <property type="entry name" value="DHQase_I"/>
    <property type="match status" value="1"/>
</dbReference>